<sequence>MKYFLPLLGLALLSACTISPRRGRSGQLAPEREMMHPDHFPTDSMQPDTLR</sequence>
<dbReference type="PROSITE" id="PS51257">
    <property type="entry name" value="PROKAR_LIPOPROTEIN"/>
    <property type="match status" value="1"/>
</dbReference>
<dbReference type="Proteomes" id="UP000198697">
    <property type="component" value="Unassembled WGS sequence"/>
</dbReference>
<dbReference type="RefSeq" id="WP_177189791.1">
    <property type="nucleotide sequence ID" value="NZ_FOHS01000002.1"/>
</dbReference>
<accession>A0A1I0FI20</accession>
<gene>
    <name evidence="2" type="ORF">SAMN04487998_2282</name>
</gene>
<protein>
    <recommendedName>
        <fullName evidence="4">Lipoprotein</fullName>
    </recommendedName>
</protein>
<dbReference type="EMBL" id="FOHS01000002">
    <property type="protein sequence ID" value="SET57800.1"/>
    <property type="molecule type" value="Genomic_DNA"/>
</dbReference>
<evidence type="ECO:0000256" key="1">
    <source>
        <dbReference type="SAM" id="MobiDB-lite"/>
    </source>
</evidence>
<keyword evidence="3" id="KW-1185">Reference proteome</keyword>
<evidence type="ECO:0000313" key="2">
    <source>
        <dbReference type="EMBL" id="SET57800.1"/>
    </source>
</evidence>
<name>A0A1I0FI20_9BACT</name>
<dbReference type="AlphaFoldDB" id="A0A1I0FI20"/>
<evidence type="ECO:0000313" key="3">
    <source>
        <dbReference type="Proteomes" id="UP000198697"/>
    </source>
</evidence>
<feature type="compositionally biased region" description="Basic and acidic residues" evidence="1">
    <location>
        <begin position="30"/>
        <end position="41"/>
    </location>
</feature>
<organism evidence="2 3">
    <name type="scientific">Hymenobacter actinosclerus</name>
    <dbReference type="NCBI Taxonomy" id="82805"/>
    <lineage>
        <taxon>Bacteria</taxon>
        <taxon>Pseudomonadati</taxon>
        <taxon>Bacteroidota</taxon>
        <taxon>Cytophagia</taxon>
        <taxon>Cytophagales</taxon>
        <taxon>Hymenobacteraceae</taxon>
        <taxon>Hymenobacter</taxon>
    </lineage>
</organism>
<evidence type="ECO:0008006" key="4">
    <source>
        <dbReference type="Google" id="ProtNLM"/>
    </source>
</evidence>
<reference evidence="3" key="1">
    <citation type="submission" date="2016-10" db="EMBL/GenBank/DDBJ databases">
        <authorList>
            <person name="Varghese N."/>
            <person name="Submissions S."/>
        </authorList>
    </citation>
    <scope>NUCLEOTIDE SEQUENCE [LARGE SCALE GENOMIC DNA]</scope>
    <source>
        <strain evidence="3">DSM 15310</strain>
    </source>
</reference>
<feature type="region of interest" description="Disordered" evidence="1">
    <location>
        <begin position="21"/>
        <end position="51"/>
    </location>
</feature>
<proteinExistence type="predicted"/>